<dbReference type="Proteomes" id="UP000600214">
    <property type="component" value="Unassembled WGS sequence"/>
</dbReference>
<dbReference type="Gene3D" id="3.30.70.1230">
    <property type="entry name" value="Nucleotide cyclase"/>
    <property type="match status" value="1"/>
</dbReference>
<evidence type="ECO:0000259" key="2">
    <source>
        <dbReference type="PROSITE" id="PS50125"/>
    </source>
</evidence>
<protein>
    <recommendedName>
        <fullName evidence="2">Guanylate cyclase domain-containing protein</fullName>
    </recommendedName>
</protein>
<feature type="transmembrane region" description="Helical" evidence="1">
    <location>
        <begin position="142"/>
        <end position="165"/>
    </location>
</feature>
<keyword evidence="4" id="KW-1185">Reference proteome</keyword>
<gene>
    <name evidence="3" type="ORF">GCM10007423_08310</name>
</gene>
<evidence type="ECO:0000256" key="1">
    <source>
        <dbReference type="SAM" id="Phobius"/>
    </source>
</evidence>
<sequence length="376" mass="42673">MENQLDYGSAARRFASQYPLLSSLMTQISFWIIANAVLGLIIHLYVRSLVAIYPLIGEQRLGPVLIIAMTLGALYGTTLGLIDHYIGKFSFQNRSIGQIILVKTVLSITTLTALLWLILDKLHDVLSARLSLPAALPGNDEFWHYVLVMLVVYYLFMTLIINLAIQVNKKFGPGILLPLLWGKYRNPAEQERVFLFMDLKSSTSMAETCGHLKYSAFIRDSFYDINQVIPRYNAEVYQYVGDEIVMSWTITEGLRKLACVHFFFACEKQFEDKAQYYLQNYGRVPQFKAGLHMGTVVAVEIGDIKRDIAYHGDTLNTAARLQSLCNDYDRRLLTSEYLLRCIEAQDSFIIERLGMIQLKGKAAPTGVVSLELIRKP</sequence>
<evidence type="ECO:0000313" key="3">
    <source>
        <dbReference type="EMBL" id="GGH24669.1"/>
    </source>
</evidence>
<dbReference type="PROSITE" id="PS50125">
    <property type="entry name" value="GUANYLATE_CYCLASE_2"/>
    <property type="match status" value="1"/>
</dbReference>
<comment type="caution">
    <text evidence="3">The sequence shown here is derived from an EMBL/GenBank/DDBJ whole genome shotgun (WGS) entry which is preliminary data.</text>
</comment>
<dbReference type="SUPFAM" id="SSF55073">
    <property type="entry name" value="Nucleotide cyclase"/>
    <property type="match status" value="1"/>
</dbReference>
<name>A0ABQ1YHP3_9BACT</name>
<proteinExistence type="predicted"/>
<dbReference type="EMBL" id="BMIA01000001">
    <property type="protein sequence ID" value="GGH24669.1"/>
    <property type="molecule type" value="Genomic_DNA"/>
</dbReference>
<dbReference type="RefSeq" id="WP_188928938.1">
    <property type="nucleotide sequence ID" value="NZ_BMIA01000001.1"/>
</dbReference>
<keyword evidence="1" id="KW-0812">Transmembrane</keyword>
<dbReference type="InterPro" id="IPR050697">
    <property type="entry name" value="Adenylyl/Guanylyl_Cyclase_3/4"/>
</dbReference>
<feature type="transmembrane region" description="Helical" evidence="1">
    <location>
        <begin position="20"/>
        <end position="45"/>
    </location>
</feature>
<keyword evidence="1" id="KW-1133">Transmembrane helix</keyword>
<evidence type="ECO:0000313" key="4">
    <source>
        <dbReference type="Proteomes" id="UP000600214"/>
    </source>
</evidence>
<accession>A0ABQ1YHP3</accession>
<feature type="transmembrane region" description="Helical" evidence="1">
    <location>
        <begin position="99"/>
        <end position="119"/>
    </location>
</feature>
<keyword evidence="1" id="KW-0472">Membrane</keyword>
<dbReference type="InterPro" id="IPR029787">
    <property type="entry name" value="Nucleotide_cyclase"/>
</dbReference>
<reference evidence="4" key="1">
    <citation type="journal article" date="2019" name="Int. J. Syst. Evol. Microbiol.">
        <title>The Global Catalogue of Microorganisms (GCM) 10K type strain sequencing project: providing services to taxonomists for standard genome sequencing and annotation.</title>
        <authorList>
            <consortium name="The Broad Institute Genomics Platform"/>
            <consortium name="The Broad Institute Genome Sequencing Center for Infectious Disease"/>
            <person name="Wu L."/>
            <person name="Ma J."/>
        </authorList>
    </citation>
    <scope>NUCLEOTIDE SEQUENCE [LARGE SCALE GENOMIC DNA]</scope>
    <source>
        <strain evidence="4">CGMCC 1.15288</strain>
    </source>
</reference>
<feature type="domain" description="Guanylate cyclase" evidence="2">
    <location>
        <begin position="193"/>
        <end position="322"/>
    </location>
</feature>
<dbReference type="PANTHER" id="PTHR43081:SF1">
    <property type="entry name" value="ADENYLATE CYCLASE, TERMINAL-DIFFERENTIATION SPECIFIC"/>
    <property type="match status" value="1"/>
</dbReference>
<dbReference type="CDD" id="cd07302">
    <property type="entry name" value="CHD"/>
    <property type="match status" value="1"/>
</dbReference>
<dbReference type="Pfam" id="PF00211">
    <property type="entry name" value="Guanylate_cyc"/>
    <property type="match status" value="1"/>
</dbReference>
<dbReference type="InterPro" id="IPR001054">
    <property type="entry name" value="A/G_cyclase"/>
</dbReference>
<feature type="transmembrane region" description="Helical" evidence="1">
    <location>
        <begin position="65"/>
        <end position="87"/>
    </location>
</feature>
<dbReference type="PANTHER" id="PTHR43081">
    <property type="entry name" value="ADENYLATE CYCLASE, TERMINAL-DIFFERENTIATION SPECIFIC-RELATED"/>
    <property type="match status" value="1"/>
</dbReference>
<organism evidence="3 4">
    <name type="scientific">Dyadobacter endophyticus</name>
    <dbReference type="NCBI Taxonomy" id="1749036"/>
    <lineage>
        <taxon>Bacteria</taxon>
        <taxon>Pseudomonadati</taxon>
        <taxon>Bacteroidota</taxon>
        <taxon>Cytophagia</taxon>
        <taxon>Cytophagales</taxon>
        <taxon>Spirosomataceae</taxon>
        <taxon>Dyadobacter</taxon>
    </lineage>
</organism>